<organism evidence="1 2">
    <name type="scientific">Allacma fusca</name>
    <dbReference type="NCBI Taxonomy" id="39272"/>
    <lineage>
        <taxon>Eukaryota</taxon>
        <taxon>Metazoa</taxon>
        <taxon>Ecdysozoa</taxon>
        <taxon>Arthropoda</taxon>
        <taxon>Hexapoda</taxon>
        <taxon>Collembola</taxon>
        <taxon>Symphypleona</taxon>
        <taxon>Sminthuridae</taxon>
        <taxon>Allacma</taxon>
    </lineage>
</organism>
<reference evidence="1" key="1">
    <citation type="submission" date="2021-06" db="EMBL/GenBank/DDBJ databases">
        <authorList>
            <person name="Hodson N. C."/>
            <person name="Mongue J. A."/>
            <person name="Jaron S. K."/>
        </authorList>
    </citation>
    <scope>NUCLEOTIDE SEQUENCE</scope>
</reference>
<dbReference type="EMBL" id="CAJVCH010002102">
    <property type="protein sequence ID" value="CAG7642813.1"/>
    <property type="molecule type" value="Genomic_DNA"/>
</dbReference>
<sequence>RLSRRPPPIRSDSTLLFYEFSDQVLKGLKVLEAFILGTSPSDLGKDQEAYFRKMVECLPRLDFQEDQSDAFVFQDDDV</sequence>
<feature type="non-terminal residue" evidence="1">
    <location>
        <position position="1"/>
    </location>
</feature>
<keyword evidence="2" id="KW-1185">Reference proteome</keyword>
<comment type="caution">
    <text evidence="1">The sequence shown here is derived from an EMBL/GenBank/DDBJ whole genome shotgun (WGS) entry which is preliminary data.</text>
</comment>
<dbReference type="Proteomes" id="UP000708208">
    <property type="component" value="Unassembled WGS sequence"/>
</dbReference>
<proteinExistence type="predicted"/>
<evidence type="ECO:0000313" key="2">
    <source>
        <dbReference type="Proteomes" id="UP000708208"/>
    </source>
</evidence>
<evidence type="ECO:0000313" key="1">
    <source>
        <dbReference type="EMBL" id="CAG7642813.1"/>
    </source>
</evidence>
<dbReference type="AlphaFoldDB" id="A0A8J2JB48"/>
<protein>
    <submittedName>
        <fullName evidence="1">Uncharacterized protein</fullName>
    </submittedName>
</protein>
<name>A0A8J2JB48_9HEXA</name>
<gene>
    <name evidence="1" type="ORF">AFUS01_LOCUS458</name>
</gene>
<accession>A0A8J2JB48</accession>